<dbReference type="Gene3D" id="3.40.50.2300">
    <property type="match status" value="1"/>
</dbReference>
<protein>
    <recommendedName>
        <fullName evidence="2">Response regulatory domain-containing protein</fullName>
    </recommendedName>
</protein>
<dbReference type="PROSITE" id="PS50110">
    <property type="entry name" value="RESPONSE_REGULATORY"/>
    <property type="match status" value="1"/>
</dbReference>
<evidence type="ECO:0000313" key="3">
    <source>
        <dbReference type="EMBL" id="BCR06377.1"/>
    </source>
</evidence>
<keyword evidence="4" id="KW-1185">Reference proteome</keyword>
<comment type="caution">
    <text evidence="1">Lacks conserved residue(s) required for the propagation of feature annotation.</text>
</comment>
<organism evidence="3 4">
    <name type="scientific">Desulfuromonas versatilis</name>
    <dbReference type="NCBI Taxonomy" id="2802975"/>
    <lineage>
        <taxon>Bacteria</taxon>
        <taxon>Pseudomonadati</taxon>
        <taxon>Thermodesulfobacteriota</taxon>
        <taxon>Desulfuromonadia</taxon>
        <taxon>Desulfuromonadales</taxon>
        <taxon>Desulfuromonadaceae</taxon>
        <taxon>Desulfuromonas</taxon>
    </lineage>
</organism>
<name>A0ABN6E273_9BACT</name>
<evidence type="ECO:0000259" key="2">
    <source>
        <dbReference type="PROSITE" id="PS50110"/>
    </source>
</evidence>
<dbReference type="InterPro" id="IPR001789">
    <property type="entry name" value="Sig_transdc_resp-reg_receiver"/>
</dbReference>
<evidence type="ECO:0000313" key="4">
    <source>
        <dbReference type="Proteomes" id="UP001319827"/>
    </source>
</evidence>
<feature type="domain" description="Response regulatory" evidence="2">
    <location>
        <begin position="5"/>
        <end position="121"/>
    </location>
</feature>
<dbReference type="SUPFAM" id="SSF52172">
    <property type="entry name" value="CheY-like"/>
    <property type="match status" value="1"/>
</dbReference>
<dbReference type="InterPro" id="IPR011006">
    <property type="entry name" value="CheY-like_superfamily"/>
</dbReference>
<accession>A0ABN6E273</accession>
<dbReference type="Proteomes" id="UP001319827">
    <property type="component" value="Chromosome"/>
</dbReference>
<dbReference type="EMBL" id="AP024355">
    <property type="protein sequence ID" value="BCR06377.1"/>
    <property type="molecule type" value="Genomic_DNA"/>
</dbReference>
<sequence length="125" mass="13945">MQPCRVLLLDHREDTRENTAFLLRLAGFQVSAVQEAAEAVNWAASRRESPEPFGVLIVSNLESRGTALELLQEMFRRGVPLPVLFILRAAGRESFSCPAASALPVACCRPDELIEMLRKLLRENP</sequence>
<reference evidence="3 4" key="1">
    <citation type="journal article" date="2016" name="C (Basel)">
        <title>Selective Growth of and Electricity Production by Marine Exoelectrogenic Bacteria in Self-Aggregated Hydrogel of Microbially Reduced Graphene Oxide.</title>
        <authorList>
            <person name="Yoshida N."/>
            <person name="Goto Y."/>
            <person name="Miyata Y."/>
        </authorList>
    </citation>
    <scope>NUCLEOTIDE SEQUENCE [LARGE SCALE GENOMIC DNA]</scope>
    <source>
        <strain evidence="3 4">NIT-T3</strain>
    </source>
</reference>
<reference evidence="3 4" key="2">
    <citation type="journal article" date="2021" name="Int. J. Syst. Evol. Microbiol.">
        <title>Isolation and Polyphasic Characterization of Desulfuromonas versatilis sp. Nov., an Electrogenic Bacteria Capable of Versatile Metabolism Isolated from a Graphene Oxide-Reducing Enrichment Culture.</title>
        <authorList>
            <person name="Xie L."/>
            <person name="Yoshida N."/>
            <person name="Ishii S."/>
            <person name="Meng L."/>
        </authorList>
    </citation>
    <scope>NUCLEOTIDE SEQUENCE [LARGE SCALE GENOMIC DNA]</scope>
    <source>
        <strain evidence="3 4">NIT-T3</strain>
    </source>
</reference>
<dbReference type="RefSeq" id="WP_221249758.1">
    <property type="nucleotide sequence ID" value="NZ_AP024355.1"/>
</dbReference>
<proteinExistence type="predicted"/>
<gene>
    <name evidence="3" type="ORF">DESUT3_34460</name>
</gene>
<evidence type="ECO:0000256" key="1">
    <source>
        <dbReference type="PROSITE-ProRule" id="PRU00169"/>
    </source>
</evidence>